<keyword evidence="2" id="KW-1185">Reference proteome</keyword>
<dbReference type="Pfam" id="PF11102">
    <property type="entry name" value="YjbF"/>
    <property type="match status" value="1"/>
</dbReference>
<name>A0ABU9G5M2_9GAMM</name>
<keyword evidence="1" id="KW-0449">Lipoprotein</keyword>
<dbReference type="Gene3D" id="2.40.360.10">
    <property type="entry name" value="YmcC-like"/>
    <property type="match status" value="1"/>
</dbReference>
<dbReference type="InterPro" id="IPR021308">
    <property type="entry name" value="GfcB"/>
</dbReference>
<dbReference type="InterPro" id="IPR023373">
    <property type="entry name" value="YmcC_sf"/>
</dbReference>
<comment type="caution">
    <text evidence="1">The sequence shown here is derived from an EMBL/GenBank/DDBJ whole genome shotgun (WGS) entry which is preliminary data.</text>
</comment>
<protein>
    <submittedName>
        <fullName evidence="1">YjbF family lipoprotein</fullName>
    </submittedName>
</protein>
<dbReference type="RefSeq" id="WP_341567443.1">
    <property type="nucleotide sequence ID" value="NZ_JBAKAR010000009.1"/>
</dbReference>
<reference evidence="1 2" key="1">
    <citation type="submission" date="2024-02" db="EMBL/GenBank/DDBJ databases">
        <title>Bacteria isolated from the canopy kelp, Nereocystis luetkeana.</title>
        <authorList>
            <person name="Pfister C.A."/>
            <person name="Younker I.T."/>
            <person name="Light S.H."/>
        </authorList>
    </citation>
    <scope>NUCLEOTIDE SEQUENCE [LARGE SCALE GENOMIC DNA]</scope>
    <source>
        <strain evidence="1 2">TI.4.07</strain>
    </source>
</reference>
<organism evidence="1 2">
    <name type="scientific">Marinomonas arenicola</name>
    <dbReference type="NCBI Taxonomy" id="569601"/>
    <lineage>
        <taxon>Bacteria</taxon>
        <taxon>Pseudomonadati</taxon>
        <taxon>Pseudomonadota</taxon>
        <taxon>Gammaproteobacteria</taxon>
        <taxon>Oceanospirillales</taxon>
        <taxon>Oceanospirillaceae</taxon>
        <taxon>Marinomonas</taxon>
    </lineage>
</organism>
<dbReference type="EMBL" id="JBAKAR010000009">
    <property type="protein sequence ID" value="MEL0613771.1"/>
    <property type="molecule type" value="Genomic_DNA"/>
</dbReference>
<sequence length="209" mass="23590">MLLAGCTSTSNMALKTFHDSIFSAPDVVVTDQQIAKLPYAANYMKMGELPQALVILAKVEGEDRLWASQGDEILVTRFGHIVRTDILSDTNIEEVRFVKGDPLEKGLASLKQHNYQVNGLISSMPDYQFDLPFSAHYQVKGSMPVVIANKIQNLTQVDEHYSVPELDFYTVNHYWLNDRGVVFKSQQQLLPTLPMITITTLKPYIQDLQ</sequence>
<dbReference type="SUPFAM" id="SSF159270">
    <property type="entry name" value="YmcC-like"/>
    <property type="match status" value="1"/>
</dbReference>
<evidence type="ECO:0000313" key="2">
    <source>
        <dbReference type="Proteomes" id="UP001379949"/>
    </source>
</evidence>
<dbReference type="Proteomes" id="UP001379949">
    <property type="component" value="Unassembled WGS sequence"/>
</dbReference>
<evidence type="ECO:0000313" key="1">
    <source>
        <dbReference type="EMBL" id="MEL0613771.1"/>
    </source>
</evidence>
<accession>A0ABU9G5M2</accession>
<proteinExistence type="predicted"/>
<gene>
    <name evidence="1" type="ORF">V6242_11500</name>
</gene>